<accession>A0A0F9IXC7</accession>
<sequence length="71" mass="8359">MNEPWKTIICDSDQCISDMFGEEETAIENYKIYPDIDTEAITQFTCPRCGKVETWGSTRREVARVLYERFK</sequence>
<dbReference type="EMBL" id="LAZR01019660">
    <property type="protein sequence ID" value="KKL91722.1"/>
    <property type="molecule type" value="Genomic_DNA"/>
</dbReference>
<dbReference type="AlphaFoldDB" id="A0A0F9IXC7"/>
<evidence type="ECO:0000313" key="1">
    <source>
        <dbReference type="EMBL" id="KKL91722.1"/>
    </source>
</evidence>
<proteinExistence type="predicted"/>
<protein>
    <submittedName>
        <fullName evidence="1">Uncharacterized protein</fullName>
    </submittedName>
</protein>
<organism evidence="1">
    <name type="scientific">marine sediment metagenome</name>
    <dbReference type="NCBI Taxonomy" id="412755"/>
    <lineage>
        <taxon>unclassified sequences</taxon>
        <taxon>metagenomes</taxon>
        <taxon>ecological metagenomes</taxon>
    </lineage>
</organism>
<comment type="caution">
    <text evidence="1">The sequence shown here is derived from an EMBL/GenBank/DDBJ whole genome shotgun (WGS) entry which is preliminary data.</text>
</comment>
<name>A0A0F9IXC7_9ZZZZ</name>
<reference evidence="1" key="1">
    <citation type="journal article" date="2015" name="Nature">
        <title>Complex archaea that bridge the gap between prokaryotes and eukaryotes.</title>
        <authorList>
            <person name="Spang A."/>
            <person name="Saw J.H."/>
            <person name="Jorgensen S.L."/>
            <person name="Zaremba-Niedzwiedzka K."/>
            <person name="Martijn J."/>
            <person name="Lind A.E."/>
            <person name="van Eijk R."/>
            <person name="Schleper C."/>
            <person name="Guy L."/>
            <person name="Ettema T.J."/>
        </authorList>
    </citation>
    <scope>NUCLEOTIDE SEQUENCE</scope>
</reference>
<gene>
    <name evidence="1" type="ORF">LCGC14_1891890</name>
</gene>